<comment type="caution">
    <text evidence="2">The sequence shown here is derived from an EMBL/GenBank/DDBJ whole genome shotgun (WGS) entry which is preliminary data.</text>
</comment>
<dbReference type="CDD" id="cd00086">
    <property type="entry name" value="homeodomain"/>
    <property type="match status" value="1"/>
</dbReference>
<reference evidence="2 3" key="1">
    <citation type="submission" date="2016-06" db="EMBL/GenBank/DDBJ databases">
        <title>The Draft Genome Sequence and Annotation of the Desert Woodrat Neotoma lepida.</title>
        <authorList>
            <person name="Campbell M."/>
            <person name="Oakeson K.F."/>
            <person name="Yandell M."/>
            <person name="Halpert J.R."/>
            <person name="Dearing D."/>
        </authorList>
    </citation>
    <scope>NUCLEOTIDE SEQUENCE [LARGE SCALE GENOMIC DNA]</scope>
    <source>
        <strain evidence="2">417</strain>
        <tissue evidence="2">Liver</tissue>
    </source>
</reference>
<dbReference type="STRING" id="56216.A0A1A6HD30"/>
<evidence type="ECO:0000313" key="3">
    <source>
        <dbReference type="Proteomes" id="UP000092124"/>
    </source>
</evidence>
<organism evidence="2 3">
    <name type="scientific">Neotoma lepida</name>
    <name type="common">Desert woodrat</name>
    <dbReference type="NCBI Taxonomy" id="56216"/>
    <lineage>
        <taxon>Eukaryota</taxon>
        <taxon>Metazoa</taxon>
        <taxon>Chordata</taxon>
        <taxon>Craniata</taxon>
        <taxon>Vertebrata</taxon>
        <taxon>Euteleostomi</taxon>
        <taxon>Mammalia</taxon>
        <taxon>Eutheria</taxon>
        <taxon>Euarchontoglires</taxon>
        <taxon>Glires</taxon>
        <taxon>Rodentia</taxon>
        <taxon>Myomorpha</taxon>
        <taxon>Muroidea</taxon>
        <taxon>Cricetidae</taxon>
        <taxon>Neotominae</taxon>
        <taxon>Neotoma</taxon>
    </lineage>
</organism>
<dbReference type="GO" id="GO:0003677">
    <property type="term" value="F:DNA binding"/>
    <property type="evidence" value="ECO:0007669"/>
    <property type="project" value="InterPro"/>
</dbReference>
<keyword evidence="3" id="KW-1185">Reference proteome</keyword>
<sequence length="253" mass="28594">MRCRPPRSSRLTSTHSSLEGSTMAFQSQHVDPNFYKLGEIEIEVNLDSEQEATAAAENGIFGEGSLNDADKIKNQGIPDPKDDVIHYIGDDIKDKSHGSHQGSGHPQLKEHKNLAVASVPQFRRTRPRIQFGLTPRQLSELEEVFEKTKYPDEIIRHTQQLLLPVPDAHAQGLLILLTSPSPKTLFTDTMWRIREKERDVLASVGVKVLVTPDEPIPYLLLENDDILGLHQSLHDEVILGKHWQSSFMWMNAR</sequence>
<feature type="compositionally biased region" description="Low complexity" evidence="1">
    <location>
        <begin position="8"/>
        <end position="18"/>
    </location>
</feature>
<dbReference type="AlphaFoldDB" id="A0A1A6HD30"/>
<gene>
    <name evidence="2" type="ORF">A6R68_17087</name>
</gene>
<dbReference type="InterPro" id="IPR001356">
    <property type="entry name" value="HD"/>
</dbReference>
<accession>A0A1A6HD30</accession>
<dbReference type="EMBL" id="LZPO01034905">
    <property type="protein sequence ID" value="OBS76473.1"/>
    <property type="molecule type" value="Genomic_DNA"/>
</dbReference>
<dbReference type="OrthoDB" id="6159439at2759"/>
<name>A0A1A6HD30_NEOLE</name>
<evidence type="ECO:0008006" key="4">
    <source>
        <dbReference type="Google" id="ProtNLM"/>
    </source>
</evidence>
<feature type="region of interest" description="Disordered" evidence="1">
    <location>
        <begin position="61"/>
        <end position="80"/>
    </location>
</feature>
<protein>
    <recommendedName>
        <fullName evidence="4">Homeobox domain-containing protein</fullName>
    </recommendedName>
</protein>
<evidence type="ECO:0000256" key="1">
    <source>
        <dbReference type="SAM" id="MobiDB-lite"/>
    </source>
</evidence>
<feature type="compositionally biased region" description="Basic and acidic residues" evidence="1">
    <location>
        <begin position="68"/>
        <end position="80"/>
    </location>
</feature>
<evidence type="ECO:0000313" key="2">
    <source>
        <dbReference type="EMBL" id="OBS76473.1"/>
    </source>
</evidence>
<proteinExistence type="predicted"/>
<feature type="region of interest" description="Disordered" evidence="1">
    <location>
        <begin position="1"/>
        <end position="25"/>
    </location>
</feature>
<dbReference type="Proteomes" id="UP000092124">
    <property type="component" value="Unassembled WGS sequence"/>
</dbReference>